<keyword evidence="3" id="KW-1185">Reference proteome</keyword>
<feature type="chain" id="PRO_5034100812" description="PBP domain-containing protein" evidence="1">
    <location>
        <begin position="22"/>
        <end position="158"/>
    </location>
</feature>
<dbReference type="EMBL" id="AP019782">
    <property type="protein sequence ID" value="BBL70110.1"/>
    <property type="molecule type" value="Genomic_DNA"/>
</dbReference>
<keyword evidence="1" id="KW-0732">Signal</keyword>
<evidence type="ECO:0000313" key="3">
    <source>
        <dbReference type="Proteomes" id="UP000824988"/>
    </source>
</evidence>
<organism evidence="2 3">
    <name type="scientific">Methylogaea oryzae</name>
    <dbReference type="NCBI Taxonomy" id="1295382"/>
    <lineage>
        <taxon>Bacteria</taxon>
        <taxon>Pseudomonadati</taxon>
        <taxon>Pseudomonadota</taxon>
        <taxon>Gammaproteobacteria</taxon>
        <taxon>Methylococcales</taxon>
        <taxon>Methylococcaceae</taxon>
        <taxon>Methylogaea</taxon>
    </lineage>
</organism>
<evidence type="ECO:0000256" key="1">
    <source>
        <dbReference type="SAM" id="SignalP"/>
    </source>
</evidence>
<reference evidence="2" key="1">
    <citation type="submission" date="2019-06" db="EMBL/GenBank/DDBJ databases">
        <title>Complete genome sequence of Methylogaea oryzae strain JCM16910.</title>
        <authorList>
            <person name="Asakawa S."/>
        </authorList>
    </citation>
    <scope>NUCLEOTIDE SEQUENCE</scope>
    <source>
        <strain evidence="2">E10</strain>
    </source>
</reference>
<proteinExistence type="predicted"/>
<protein>
    <recommendedName>
        <fullName evidence="4">PBP domain-containing protein</fullName>
    </recommendedName>
</protein>
<sequence length="158" mass="17833">MIRLALSWLLLWLPCALPAAAEKNAELAVVVSSRDAPRTLDLELLARIYRRKTLYWPDGRKIEPVNLPASEPLRQLFSRRVLKMEPEELEAYWNQQYFQGVFPPFMLPSEEAVIRFVADTPGAVGYVSACAIDARVTVLVYLRGDEASPHAANRACPH</sequence>
<dbReference type="KEGG" id="moz:MoryE10_07160"/>
<feature type="signal peptide" evidence="1">
    <location>
        <begin position="1"/>
        <end position="21"/>
    </location>
</feature>
<evidence type="ECO:0008006" key="4">
    <source>
        <dbReference type="Google" id="ProtNLM"/>
    </source>
</evidence>
<gene>
    <name evidence="2" type="ORF">MoryE10_07160</name>
</gene>
<name>A0A8D5ALG7_9GAMM</name>
<dbReference type="RefSeq" id="WP_246598944.1">
    <property type="nucleotide sequence ID" value="NZ_AP019782.1"/>
</dbReference>
<dbReference type="Proteomes" id="UP000824988">
    <property type="component" value="Chromosome"/>
</dbReference>
<accession>A0A8D5ALG7</accession>
<dbReference type="AlphaFoldDB" id="A0A8D5ALG7"/>
<evidence type="ECO:0000313" key="2">
    <source>
        <dbReference type="EMBL" id="BBL70110.1"/>
    </source>
</evidence>